<comment type="caution">
    <text evidence="7">The sequence shown here is derived from an EMBL/GenBank/DDBJ whole genome shotgun (WGS) entry which is preliminary data.</text>
</comment>
<evidence type="ECO:0000256" key="4">
    <source>
        <dbReference type="ARBA" id="ARBA00023163"/>
    </source>
</evidence>
<feature type="domain" description="Bacterial transcriptional activator" evidence="6">
    <location>
        <begin position="236"/>
        <end position="381"/>
    </location>
</feature>
<keyword evidence="8" id="KW-1185">Reference proteome</keyword>
<evidence type="ECO:0008006" key="9">
    <source>
        <dbReference type="Google" id="ProtNLM"/>
    </source>
</evidence>
<gene>
    <name evidence="7" type="ORF">EWH70_30150</name>
</gene>
<dbReference type="SMART" id="SM01043">
    <property type="entry name" value="BTAD"/>
    <property type="match status" value="1"/>
</dbReference>
<evidence type="ECO:0000259" key="6">
    <source>
        <dbReference type="SMART" id="SM01043"/>
    </source>
</evidence>
<dbReference type="PANTHER" id="PTHR35807:SF1">
    <property type="entry name" value="TRANSCRIPTIONAL REGULATOR REDD"/>
    <property type="match status" value="1"/>
</dbReference>
<dbReference type="InterPro" id="IPR027417">
    <property type="entry name" value="P-loop_NTPase"/>
</dbReference>
<sequence>MRLAGQLVQHVPQRLDVLDGPAETGRGRLRYRRHERRQRRQPHRVGFRDRGVRCVAQRHPDEPEVLLDEREQLVLADVAGPERLGDPPAEQPAGAVVVRDRRAGVLHRGEPQPDGLDVAGVPDDLSGSRCWGWHYGETVRRAVSFRVLGPVCAEIGGRAVPLPRGRVLTLLAGLLARANQLVRTDQLVRWLWDGDGPDNPKSAVHTIVRRLRDVLGDDVVRTVAGGYRLDVGAADLDLTRFTTAVARADALVADGDLRGAAAELPAALALWRGDPFDGVPSRRLRDEEGVPLAEQRLAARLLLVRVWSRLGEHALAVGELSALRAEYPLREEIRELLVRALHQAGRRAEALAEYHDTCRVLAAELGLDPSPSLRRLHREIVGADSAPPARFRGRDAELAELDRLLGAEAGVVVIVGAPGAGKTALALHWGDRAAERFPDGRLYVDLLGGAVRAGEALACLLTSLGVPAGRVPEDVDRASALLRSLLARRRALLVLDDAGAADQVRPLLPGATRSRVIVTSRQHLAGLTVTHSARLLRLEPLTLP</sequence>
<evidence type="ECO:0000313" key="7">
    <source>
        <dbReference type="EMBL" id="RZQ60249.1"/>
    </source>
</evidence>
<dbReference type="PANTHER" id="PTHR35807">
    <property type="entry name" value="TRANSCRIPTIONAL REGULATOR REDD-RELATED"/>
    <property type="match status" value="1"/>
</dbReference>
<dbReference type="SUPFAM" id="SSF48452">
    <property type="entry name" value="TPR-like"/>
    <property type="match status" value="1"/>
</dbReference>
<feature type="domain" description="OmpR/PhoB-type" evidence="5">
    <location>
        <begin position="157"/>
        <end position="229"/>
    </location>
</feature>
<dbReference type="AlphaFoldDB" id="A0A4Q7J0D0"/>
<dbReference type="InterPro" id="IPR011990">
    <property type="entry name" value="TPR-like_helical_dom_sf"/>
</dbReference>
<dbReference type="GO" id="GO:0006355">
    <property type="term" value="P:regulation of DNA-templated transcription"/>
    <property type="evidence" value="ECO:0007669"/>
    <property type="project" value="InterPro"/>
</dbReference>
<evidence type="ECO:0000256" key="1">
    <source>
        <dbReference type="ARBA" id="ARBA00005820"/>
    </source>
</evidence>
<dbReference type="InterPro" id="IPR001867">
    <property type="entry name" value="OmpR/PhoB-type_DNA-bd"/>
</dbReference>
<dbReference type="Gene3D" id="1.10.10.10">
    <property type="entry name" value="Winged helix-like DNA-binding domain superfamily/Winged helix DNA-binding domain"/>
    <property type="match status" value="1"/>
</dbReference>
<evidence type="ECO:0000256" key="3">
    <source>
        <dbReference type="ARBA" id="ARBA00023125"/>
    </source>
</evidence>
<protein>
    <recommendedName>
        <fullName evidence="9">OmpR/PhoB-type domain-containing protein</fullName>
    </recommendedName>
</protein>
<keyword evidence="4" id="KW-0804">Transcription</keyword>
<organism evidence="7 8">
    <name type="scientific">Amycolatopsis suaedae</name>
    <dbReference type="NCBI Taxonomy" id="2510978"/>
    <lineage>
        <taxon>Bacteria</taxon>
        <taxon>Bacillati</taxon>
        <taxon>Actinomycetota</taxon>
        <taxon>Actinomycetes</taxon>
        <taxon>Pseudonocardiales</taxon>
        <taxon>Pseudonocardiaceae</taxon>
        <taxon>Amycolatopsis</taxon>
    </lineage>
</organism>
<dbReference type="SMART" id="SM00862">
    <property type="entry name" value="Trans_reg_C"/>
    <property type="match status" value="1"/>
</dbReference>
<dbReference type="InterPro" id="IPR051677">
    <property type="entry name" value="AfsR-DnrI-RedD_regulator"/>
</dbReference>
<dbReference type="SUPFAM" id="SSF52540">
    <property type="entry name" value="P-loop containing nucleoside triphosphate hydrolases"/>
    <property type="match status" value="1"/>
</dbReference>
<dbReference type="Pfam" id="PF00486">
    <property type="entry name" value="Trans_reg_C"/>
    <property type="match status" value="1"/>
</dbReference>
<dbReference type="Proteomes" id="UP000292003">
    <property type="component" value="Unassembled WGS sequence"/>
</dbReference>
<accession>A0A4Q7J0D0</accession>
<dbReference type="OrthoDB" id="4336084at2"/>
<dbReference type="GO" id="GO:0003677">
    <property type="term" value="F:DNA binding"/>
    <property type="evidence" value="ECO:0007669"/>
    <property type="project" value="UniProtKB-KW"/>
</dbReference>
<dbReference type="GO" id="GO:0000160">
    <property type="term" value="P:phosphorelay signal transduction system"/>
    <property type="evidence" value="ECO:0007669"/>
    <property type="project" value="InterPro"/>
</dbReference>
<keyword evidence="3" id="KW-0238">DNA-binding</keyword>
<proteinExistence type="inferred from homology"/>
<dbReference type="Gene3D" id="1.25.40.10">
    <property type="entry name" value="Tetratricopeptide repeat domain"/>
    <property type="match status" value="1"/>
</dbReference>
<dbReference type="GO" id="GO:0016887">
    <property type="term" value="F:ATP hydrolysis activity"/>
    <property type="evidence" value="ECO:0007669"/>
    <property type="project" value="InterPro"/>
</dbReference>
<evidence type="ECO:0000256" key="2">
    <source>
        <dbReference type="ARBA" id="ARBA00023015"/>
    </source>
</evidence>
<dbReference type="InterPro" id="IPR016032">
    <property type="entry name" value="Sig_transdc_resp-reg_C-effctor"/>
</dbReference>
<dbReference type="InterPro" id="IPR049945">
    <property type="entry name" value="AAA_22"/>
</dbReference>
<dbReference type="InterPro" id="IPR005158">
    <property type="entry name" value="BTAD"/>
</dbReference>
<dbReference type="CDD" id="cd15831">
    <property type="entry name" value="BTAD"/>
    <property type="match status" value="1"/>
</dbReference>
<keyword evidence="2" id="KW-0805">Transcription regulation</keyword>
<comment type="similarity">
    <text evidence="1">Belongs to the AfsR/DnrI/RedD regulatory family.</text>
</comment>
<dbReference type="Pfam" id="PF03704">
    <property type="entry name" value="BTAD"/>
    <property type="match status" value="1"/>
</dbReference>
<dbReference type="SUPFAM" id="SSF46894">
    <property type="entry name" value="C-terminal effector domain of the bipartite response regulators"/>
    <property type="match status" value="1"/>
</dbReference>
<dbReference type="InterPro" id="IPR036388">
    <property type="entry name" value="WH-like_DNA-bd_sf"/>
</dbReference>
<dbReference type="EMBL" id="SFCC01000018">
    <property type="protein sequence ID" value="RZQ60249.1"/>
    <property type="molecule type" value="Genomic_DNA"/>
</dbReference>
<evidence type="ECO:0000259" key="5">
    <source>
        <dbReference type="SMART" id="SM00862"/>
    </source>
</evidence>
<reference evidence="7 8" key="1">
    <citation type="submission" date="2019-02" db="EMBL/GenBank/DDBJ databases">
        <title>Draft genome sequence of Amycolatopsis sp. 8-3EHSu isolated from roots of Suaeda maritima.</title>
        <authorList>
            <person name="Duangmal K."/>
            <person name="Chantavorakit T."/>
        </authorList>
    </citation>
    <scope>NUCLEOTIDE SEQUENCE [LARGE SCALE GENOMIC DNA]</scope>
    <source>
        <strain evidence="7 8">8-3EHSu</strain>
    </source>
</reference>
<evidence type="ECO:0000313" key="8">
    <source>
        <dbReference type="Proteomes" id="UP000292003"/>
    </source>
</evidence>
<name>A0A4Q7J0D0_9PSEU</name>
<dbReference type="Pfam" id="PF13401">
    <property type="entry name" value="AAA_22"/>
    <property type="match status" value="1"/>
</dbReference>